<gene>
    <name evidence="2" type="ORF">BDV98DRAFT_628686</name>
</gene>
<evidence type="ECO:0000256" key="1">
    <source>
        <dbReference type="SAM" id="MobiDB-lite"/>
    </source>
</evidence>
<reference evidence="2 3" key="1">
    <citation type="journal article" date="2019" name="Nat. Ecol. Evol.">
        <title>Megaphylogeny resolves global patterns of mushroom evolution.</title>
        <authorList>
            <person name="Varga T."/>
            <person name="Krizsan K."/>
            <person name="Foldi C."/>
            <person name="Dima B."/>
            <person name="Sanchez-Garcia M."/>
            <person name="Sanchez-Ramirez S."/>
            <person name="Szollosi G.J."/>
            <person name="Szarkandi J.G."/>
            <person name="Papp V."/>
            <person name="Albert L."/>
            <person name="Andreopoulos W."/>
            <person name="Angelini C."/>
            <person name="Antonin V."/>
            <person name="Barry K.W."/>
            <person name="Bougher N.L."/>
            <person name="Buchanan P."/>
            <person name="Buyck B."/>
            <person name="Bense V."/>
            <person name="Catcheside P."/>
            <person name="Chovatia M."/>
            <person name="Cooper J."/>
            <person name="Damon W."/>
            <person name="Desjardin D."/>
            <person name="Finy P."/>
            <person name="Geml J."/>
            <person name="Haridas S."/>
            <person name="Hughes K."/>
            <person name="Justo A."/>
            <person name="Karasinski D."/>
            <person name="Kautmanova I."/>
            <person name="Kiss B."/>
            <person name="Kocsube S."/>
            <person name="Kotiranta H."/>
            <person name="LaButti K.M."/>
            <person name="Lechner B.E."/>
            <person name="Liimatainen K."/>
            <person name="Lipzen A."/>
            <person name="Lukacs Z."/>
            <person name="Mihaltcheva S."/>
            <person name="Morgado L.N."/>
            <person name="Niskanen T."/>
            <person name="Noordeloos M.E."/>
            <person name="Ohm R.A."/>
            <person name="Ortiz-Santana B."/>
            <person name="Ovrebo C."/>
            <person name="Racz N."/>
            <person name="Riley R."/>
            <person name="Savchenko A."/>
            <person name="Shiryaev A."/>
            <person name="Soop K."/>
            <person name="Spirin V."/>
            <person name="Szebenyi C."/>
            <person name="Tomsovsky M."/>
            <person name="Tulloss R.E."/>
            <person name="Uehling J."/>
            <person name="Grigoriev I.V."/>
            <person name="Vagvolgyi C."/>
            <person name="Papp T."/>
            <person name="Martin F.M."/>
            <person name="Miettinen O."/>
            <person name="Hibbett D.S."/>
            <person name="Nagy L.G."/>
        </authorList>
    </citation>
    <scope>NUCLEOTIDE SEQUENCE [LARGE SCALE GENOMIC DNA]</scope>
    <source>
        <strain evidence="2 3">CBS 309.79</strain>
    </source>
</reference>
<name>A0A5C3QJ19_9AGAR</name>
<protein>
    <submittedName>
        <fullName evidence="2">Uncharacterized protein</fullName>
    </submittedName>
</protein>
<evidence type="ECO:0000313" key="3">
    <source>
        <dbReference type="Proteomes" id="UP000305067"/>
    </source>
</evidence>
<dbReference type="Proteomes" id="UP000305067">
    <property type="component" value="Unassembled WGS sequence"/>
</dbReference>
<proteinExistence type="predicted"/>
<feature type="region of interest" description="Disordered" evidence="1">
    <location>
        <begin position="145"/>
        <end position="187"/>
    </location>
</feature>
<dbReference type="EMBL" id="ML178840">
    <property type="protein sequence ID" value="TFK98313.1"/>
    <property type="molecule type" value="Genomic_DNA"/>
</dbReference>
<organism evidence="2 3">
    <name type="scientific">Pterulicium gracile</name>
    <dbReference type="NCBI Taxonomy" id="1884261"/>
    <lineage>
        <taxon>Eukaryota</taxon>
        <taxon>Fungi</taxon>
        <taxon>Dikarya</taxon>
        <taxon>Basidiomycota</taxon>
        <taxon>Agaricomycotina</taxon>
        <taxon>Agaricomycetes</taxon>
        <taxon>Agaricomycetidae</taxon>
        <taxon>Agaricales</taxon>
        <taxon>Pleurotineae</taxon>
        <taxon>Pterulaceae</taxon>
        <taxon>Pterulicium</taxon>
    </lineage>
</organism>
<sequence length="498" mass="56318">MKSTGYSAVHRPLPNVAYYGFTMGSNIEPRRTQQYLCRDVRLNVTTYTRFKRLCPEYNLAPQFSMNFYTTQQSSQLDALVAEGPHWRNELSTRCTALTPFQDHGTVQISSQPTIHLADSEFIDYQVFTRFLNLAATYPGGRIFVTDGDDPSKQGNFGSGLQDHKDKQGGDRENHLGDDSRSDHPTEDDGLAKLLATLGPEECYEILESARPFHRRAFILRRKTTEQKAREAAFFTNAASKGASPDDMTRSYVYTHAHLQLTAHLRSKQAVCARHKHETGDEFAPYQLIGASLEPRLDAIQYLSLLPRIYEGLGVWRQPPTLSIKQLVAFAPPDAPAFTLEALPPIASLLRYITSDTPPVERLLLAAYIFYITRVDFADTTADHIALEKALHDEDVFFVWLRGDVYQKSLRNAIDAFYSPAWTQLIVHAYRNPPGTNQLQYALDNLDPIIDLMDTKVQPPGYGPRIENSEHPMFYLLPVLLPEPAHYIQLIGCDVHRNG</sequence>
<accession>A0A5C3QJ19</accession>
<dbReference type="AlphaFoldDB" id="A0A5C3QJ19"/>
<evidence type="ECO:0000313" key="2">
    <source>
        <dbReference type="EMBL" id="TFK98313.1"/>
    </source>
</evidence>
<feature type="compositionally biased region" description="Basic and acidic residues" evidence="1">
    <location>
        <begin position="161"/>
        <end position="187"/>
    </location>
</feature>
<keyword evidence="3" id="KW-1185">Reference proteome</keyword>